<sequence length="256" mass="28095">MKNLLVWISFTLFFYSCKKDNSSVPEIPVSNIHLDNGLLAYYPFNGNSNDESGNNNNGIISGGAISYDEHGNENSAYNCTSNGNKIIVNNTNGSIYFDTAFSVSLNVMIRALGRQCFLSIVNNSNGKAPAFVVGTNLPGNYNLNFAIPYGSNPCDGYSTDETTINNTSSIQLQPESWYNVICIFSNGVSKVYLNGDLVATKTGSENAGHVCPDTQLLIGSWWNGDPISLNGRIDEIRIYNRSLNFEEIDELSKDFQ</sequence>
<dbReference type="AlphaFoldDB" id="A0A5B8V3K4"/>
<dbReference type="EMBL" id="CP042435">
    <property type="protein sequence ID" value="QEC65954.1"/>
    <property type="molecule type" value="Genomic_DNA"/>
</dbReference>
<reference evidence="1 2" key="1">
    <citation type="journal article" date="2016" name="Int. J. Syst. Evol. Microbiol.">
        <title>Panacibacter ginsenosidivorans gen. nov., sp. nov., with ginsenoside converting activity isolated from soil of a ginseng field.</title>
        <authorList>
            <person name="Siddiqi M.Z."/>
            <person name="Muhammad Shafi S."/>
            <person name="Choi K.D."/>
            <person name="Im W.T."/>
        </authorList>
    </citation>
    <scope>NUCLEOTIDE SEQUENCE [LARGE SCALE GENOMIC DNA]</scope>
    <source>
        <strain evidence="1 2">Gsoil1550</strain>
    </source>
</reference>
<keyword evidence="2" id="KW-1185">Reference proteome</keyword>
<dbReference type="GO" id="GO:0004553">
    <property type="term" value="F:hydrolase activity, hydrolyzing O-glycosyl compounds"/>
    <property type="evidence" value="ECO:0007669"/>
    <property type="project" value="UniProtKB-ARBA"/>
</dbReference>
<dbReference type="RefSeq" id="WP_147187754.1">
    <property type="nucleotide sequence ID" value="NZ_CP042435.1"/>
</dbReference>
<accession>A0A5B8V3K4</accession>
<dbReference type="Proteomes" id="UP000321533">
    <property type="component" value="Chromosome"/>
</dbReference>
<protein>
    <submittedName>
        <fullName evidence="1">LamG domain-containing protein</fullName>
    </submittedName>
</protein>
<dbReference type="Gene3D" id="2.60.120.200">
    <property type="match status" value="1"/>
</dbReference>
<dbReference type="PROSITE" id="PS51257">
    <property type="entry name" value="PROKAR_LIPOPROTEIN"/>
    <property type="match status" value="1"/>
</dbReference>
<proteinExistence type="predicted"/>
<gene>
    <name evidence="1" type="ORF">FRZ67_01030</name>
</gene>
<dbReference type="SUPFAM" id="SSF49899">
    <property type="entry name" value="Concanavalin A-like lectins/glucanases"/>
    <property type="match status" value="1"/>
</dbReference>
<evidence type="ECO:0000313" key="1">
    <source>
        <dbReference type="EMBL" id="QEC65954.1"/>
    </source>
</evidence>
<dbReference type="KEGG" id="pgin:FRZ67_01030"/>
<name>A0A5B8V3K4_9BACT</name>
<dbReference type="Pfam" id="PF13385">
    <property type="entry name" value="Laminin_G_3"/>
    <property type="match status" value="1"/>
</dbReference>
<dbReference type="OrthoDB" id="9814380at2"/>
<organism evidence="1 2">
    <name type="scientific">Panacibacter ginsenosidivorans</name>
    <dbReference type="NCBI Taxonomy" id="1813871"/>
    <lineage>
        <taxon>Bacteria</taxon>
        <taxon>Pseudomonadati</taxon>
        <taxon>Bacteroidota</taxon>
        <taxon>Chitinophagia</taxon>
        <taxon>Chitinophagales</taxon>
        <taxon>Chitinophagaceae</taxon>
        <taxon>Panacibacter</taxon>
    </lineage>
</organism>
<evidence type="ECO:0000313" key="2">
    <source>
        <dbReference type="Proteomes" id="UP000321533"/>
    </source>
</evidence>
<dbReference type="InterPro" id="IPR013320">
    <property type="entry name" value="ConA-like_dom_sf"/>
</dbReference>
<dbReference type="GO" id="GO:0005975">
    <property type="term" value="P:carbohydrate metabolic process"/>
    <property type="evidence" value="ECO:0007669"/>
    <property type="project" value="UniProtKB-ARBA"/>
</dbReference>